<evidence type="ECO:0000313" key="2">
    <source>
        <dbReference type="Proteomes" id="UP000217431"/>
    </source>
</evidence>
<protein>
    <submittedName>
        <fullName evidence="1">Uncharacterized protein</fullName>
    </submittedName>
</protein>
<dbReference type="EMBL" id="AP014597">
    <property type="protein sequence ID" value="BAU17709.1"/>
    <property type="molecule type" value="Genomic_DNA"/>
</dbReference>
<dbReference type="AlphaFoldDB" id="A0A0S3UJM4"/>
<reference evidence="1 2" key="1">
    <citation type="journal article" date="2016" name="DNA Res.">
        <title>The complete genome sequencing of Prevotella intermedia strain OMA14 and a subsequent fine-scale, intra-species genomic comparison reveal an unusual amplification of conjugative and mobile transposons and identify a novel Prevotella-lineage-specific repeat.</title>
        <authorList>
            <person name="Naito M."/>
            <person name="Ogura Y."/>
            <person name="Itoh T."/>
            <person name="Shoji M."/>
            <person name="Okamoto M."/>
            <person name="Hayashi T."/>
            <person name="Nakayama K."/>
        </authorList>
    </citation>
    <scope>NUCLEOTIDE SEQUENCE [LARGE SCALE GENOMIC DNA]</scope>
    <source>
        <strain evidence="1 2">OMA14</strain>
    </source>
</reference>
<organism evidence="1 2">
    <name type="scientific">Prevotella intermedia</name>
    <dbReference type="NCBI Taxonomy" id="28131"/>
    <lineage>
        <taxon>Bacteria</taxon>
        <taxon>Pseudomonadati</taxon>
        <taxon>Bacteroidota</taxon>
        <taxon>Bacteroidia</taxon>
        <taxon>Bacteroidales</taxon>
        <taxon>Prevotellaceae</taxon>
        <taxon>Prevotella</taxon>
    </lineage>
</organism>
<sequence length="32" mass="3975">MEDLHQQRLLHTLPRELAFRPHLPLHTYLELR</sequence>
<name>A0A0S3UJM4_PREIN</name>
<gene>
    <name evidence="1" type="ORF">PIOMA14_I_1201</name>
</gene>
<proteinExistence type="predicted"/>
<accession>A0A0S3UJM4</accession>
<dbReference type="Proteomes" id="UP000217431">
    <property type="component" value="Chromosome I"/>
</dbReference>
<evidence type="ECO:0000313" key="1">
    <source>
        <dbReference type="EMBL" id="BAU17709.1"/>
    </source>
</evidence>